<proteinExistence type="predicted"/>
<feature type="domain" description="Nudix hydrolase" evidence="1">
    <location>
        <begin position="6"/>
        <end position="65"/>
    </location>
</feature>
<dbReference type="EMBL" id="CACVAQ010000154">
    <property type="protein sequence ID" value="CAA6809430.1"/>
    <property type="molecule type" value="Genomic_DNA"/>
</dbReference>
<protein>
    <recommendedName>
        <fullName evidence="1">Nudix hydrolase domain-containing protein</fullName>
    </recommendedName>
</protein>
<evidence type="ECO:0000259" key="1">
    <source>
        <dbReference type="Pfam" id="PF00293"/>
    </source>
</evidence>
<dbReference type="InterPro" id="IPR000086">
    <property type="entry name" value="NUDIX_hydrolase_dom"/>
</dbReference>
<reference evidence="2" key="1">
    <citation type="submission" date="2020-01" db="EMBL/GenBank/DDBJ databases">
        <authorList>
            <person name="Meier V. D."/>
            <person name="Meier V D."/>
        </authorList>
    </citation>
    <scope>NUCLEOTIDE SEQUENCE</scope>
    <source>
        <strain evidence="2">HLG_WM_MAG_10</strain>
    </source>
</reference>
<dbReference type="InterPro" id="IPR015797">
    <property type="entry name" value="NUDIX_hydrolase-like_dom_sf"/>
</dbReference>
<sequence length="150" mass="17377">MTTKMHQGVGLLISNTDKTQFFVQIKDEHYPYEAWRGACAFWGGAIETGEDALRAVERELEEEIPEAARFLKQVPKKKINYYLIDNKMVVNPFGLTVFEAIVSTEDLQKIAQTRVLEGRALLLSKSDLLERKWIWGMDFIFKTYLETVKK</sequence>
<dbReference type="AlphaFoldDB" id="A0A6S6T1U8"/>
<dbReference type="SUPFAM" id="SSF55811">
    <property type="entry name" value="Nudix"/>
    <property type="match status" value="1"/>
</dbReference>
<dbReference type="Gene3D" id="3.90.79.10">
    <property type="entry name" value="Nucleoside Triphosphate Pyrophosphohydrolase"/>
    <property type="match status" value="1"/>
</dbReference>
<evidence type="ECO:0000313" key="2">
    <source>
        <dbReference type="EMBL" id="CAA6809430.1"/>
    </source>
</evidence>
<dbReference type="Pfam" id="PF00293">
    <property type="entry name" value="NUDIX"/>
    <property type="match status" value="1"/>
</dbReference>
<accession>A0A6S6T1U8</accession>
<gene>
    <name evidence="2" type="ORF">HELGO_WM36144</name>
</gene>
<organism evidence="2">
    <name type="scientific">uncultured Aureispira sp</name>
    <dbReference type="NCBI Taxonomy" id="1331704"/>
    <lineage>
        <taxon>Bacteria</taxon>
        <taxon>Pseudomonadati</taxon>
        <taxon>Bacteroidota</taxon>
        <taxon>Saprospiria</taxon>
        <taxon>Saprospirales</taxon>
        <taxon>Saprospiraceae</taxon>
        <taxon>Aureispira</taxon>
        <taxon>environmental samples</taxon>
    </lineage>
</organism>
<name>A0A6S6T1U8_9BACT</name>